<dbReference type="InterPro" id="IPR012337">
    <property type="entry name" value="RNaseH-like_sf"/>
</dbReference>
<feature type="region of interest" description="Disordered" evidence="1">
    <location>
        <begin position="754"/>
        <end position="792"/>
    </location>
</feature>
<protein>
    <submittedName>
        <fullName evidence="3">Zinc finger, CCHC-type, Piwi domain, ribonuclease H-like superfamily</fullName>
    </submittedName>
</protein>
<dbReference type="SMART" id="SM00343">
    <property type="entry name" value="ZnF_C2HC"/>
    <property type="match status" value="3"/>
</dbReference>
<feature type="domain" description="Piwi" evidence="2">
    <location>
        <begin position="828"/>
        <end position="1067"/>
    </location>
</feature>
<dbReference type="EMBL" id="CP099420">
    <property type="protein sequence ID" value="USW50917.1"/>
    <property type="molecule type" value="Genomic_DNA"/>
</dbReference>
<evidence type="ECO:0000313" key="3">
    <source>
        <dbReference type="EMBL" id="USW50917.1"/>
    </source>
</evidence>
<dbReference type="InterPro" id="IPR001878">
    <property type="entry name" value="Znf_CCHC"/>
</dbReference>
<reference evidence="3" key="1">
    <citation type="submission" date="2022-06" db="EMBL/GenBank/DDBJ databases">
        <title>Complete genome sequences of two strains of the flax pathogen Septoria linicola.</title>
        <authorList>
            <person name="Lapalu N."/>
            <person name="Simon A."/>
            <person name="Demenou B."/>
            <person name="Paumier D."/>
            <person name="Guillot M.-P."/>
            <person name="Gout L."/>
            <person name="Valade R."/>
        </authorList>
    </citation>
    <scope>NUCLEOTIDE SEQUENCE</scope>
    <source>
        <strain evidence="3">SE15195</strain>
    </source>
</reference>
<organism evidence="3 4">
    <name type="scientific">Septoria linicola</name>
    <dbReference type="NCBI Taxonomy" id="215465"/>
    <lineage>
        <taxon>Eukaryota</taxon>
        <taxon>Fungi</taxon>
        <taxon>Dikarya</taxon>
        <taxon>Ascomycota</taxon>
        <taxon>Pezizomycotina</taxon>
        <taxon>Dothideomycetes</taxon>
        <taxon>Dothideomycetidae</taxon>
        <taxon>Mycosphaerellales</taxon>
        <taxon>Mycosphaerellaceae</taxon>
        <taxon>Septoria</taxon>
    </lineage>
</organism>
<dbReference type="Gene3D" id="3.40.50.2300">
    <property type="match status" value="1"/>
</dbReference>
<dbReference type="InterPro" id="IPR036085">
    <property type="entry name" value="PAZ_dom_sf"/>
</dbReference>
<dbReference type="GO" id="GO:0008270">
    <property type="term" value="F:zinc ion binding"/>
    <property type="evidence" value="ECO:0007669"/>
    <property type="project" value="InterPro"/>
</dbReference>
<sequence>MSGKGNNLPSHGGPSTCANCHLTGHNADNCTACKTCYRTGHRPQDCPYIAANAGGKNHCSHCEQTGHLVGKCEARPGCAADDCDSKQHARFHDHKGGLPATVRAVIRGPAAVPRAPNVAPPKVATRYANGNAPAQAPPNCITGTLKYLADTSKLGNNNSVSVITNYVSVPNTPPKVYEYRIDIVPAPPTGAGVAAREMTQRSERKRVFHALQQLPPLVGHNDYFTDYDTLWSCTELNANQCTQTNVQYTKQSGRTAQVHSTTFAYLRTLRFDNGPTDLVGRAIIDGPVNQQRNPNLLIKALNGMVTKCITERQQNDLFEATANSFYLRNGATMLQNSLLIHRGYFSSVRPGETSVLLNVNIMHGTFIRPTLVTTFLNDMNLPGRNYGDPQALLKGRTVRLTYARGNNNGVNQDAEAHRKKQIAGFGLIPQLQQFDDGVRMWTVKEWYETQGLPIHFPMHPCVNVGLAAGGRPGGTGALWIPAEYLEIEPCQPFGKMLNSTHMRDMLTTALKHPAANQAAIVHEGLQYLGANDPQIINALATIYNLRLQPQLLQIPAQFLNAPRLEYRSTIKERILRASWDIASDKFFRVTTALQDSLPLGVLDFRTRPGPAATDIGSGLLARCHDHGLLSRAPKADDVKVINGAAYLPRFPLNNGTWKIFCESVGPAWMKAGKPAFVLVLIDQQDVELYAAIKLLADRRGGFKTVVLTNGKLPQQNFKLREGNQLAGLFSNLALKFNIKSGGQNHAIQSAPGQHAFDALNSGGGPPNAAVTANTGPLKSSAPKPLTMPGGGPKKLTMPGAGSRLPAKGATRTSGATTTKVKVPLHTDTMVIGVDVVHPGGDTPSIAAMVGSVDSHFANFPGSIQLQPGRVEILEPANMQALFEERLAAFQKKNAAPKRILYYRDGVSEDQYYQVIDKEVKAIQKVLPKVAITVIVVGKRHHTRFFCANDKDSYPDPKKGHPTLSGAPDINGNARPGLLVDKIITMPVTQDGFRDFFLQSHAALAGTAKSAHYVVIRNDQACNLNMAAIHNITHAFCYNYARATKGVSYCAPAYYADRLCDRAHKFLKLHMEVFRVGPKYNSMNLAEKQMRDRKAAGLRYRNRLALELSNDPHWLLPGRTNPWHANMDDIMWWL</sequence>
<dbReference type="PANTHER" id="PTHR22891">
    <property type="entry name" value="EUKARYOTIC TRANSLATION INITIATION FACTOR 2C"/>
    <property type="match status" value="1"/>
</dbReference>
<keyword evidence="4" id="KW-1185">Reference proteome</keyword>
<dbReference type="GO" id="GO:0003676">
    <property type="term" value="F:nucleic acid binding"/>
    <property type="evidence" value="ECO:0007669"/>
    <property type="project" value="InterPro"/>
</dbReference>
<evidence type="ECO:0000313" key="4">
    <source>
        <dbReference type="Proteomes" id="UP001056384"/>
    </source>
</evidence>
<dbReference type="PROSITE" id="PS50822">
    <property type="entry name" value="PIWI"/>
    <property type="match status" value="1"/>
</dbReference>
<dbReference type="Gene3D" id="2.170.260.10">
    <property type="entry name" value="paz domain"/>
    <property type="match status" value="1"/>
</dbReference>
<dbReference type="SUPFAM" id="SSF101690">
    <property type="entry name" value="PAZ domain"/>
    <property type="match status" value="1"/>
</dbReference>
<accession>A0A9Q9AK79</accession>
<dbReference type="AlphaFoldDB" id="A0A9Q9AK79"/>
<dbReference type="Gene3D" id="3.30.420.10">
    <property type="entry name" value="Ribonuclease H-like superfamily/Ribonuclease H"/>
    <property type="match status" value="1"/>
</dbReference>
<dbReference type="SUPFAM" id="SSF53098">
    <property type="entry name" value="Ribonuclease H-like"/>
    <property type="match status" value="2"/>
</dbReference>
<feature type="region of interest" description="Disordered" evidence="1">
    <location>
        <begin position="797"/>
        <end position="816"/>
    </location>
</feature>
<dbReference type="InterPro" id="IPR036397">
    <property type="entry name" value="RNaseH_sf"/>
</dbReference>
<dbReference type="SMART" id="SM00950">
    <property type="entry name" value="Piwi"/>
    <property type="match status" value="1"/>
</dbReference>
<name>A0A9Q9AK79_9PEZI</name>
<evidence type="ECO:0000259" key="2">
    <source>
        <dbReference type="PROSITE" id="PS50822"/>
    </source>
</evidence>
<dbReference type="InterPro" id="IPR014811">
    <property type="entry name" value="ArgoL1"/>
</dbReference>
<evidence type="ECO:0000256" key="1">
    <source>
        <dbReference type="SAM" id="MobiDB-lite"/>
    </source>
</evidence>
<dbReference type="Pfam" id="PF02171">
    <property type="entry name" value="Piwi"/>
    <property type="match status" value="1"/>
</dbReference>
<gene>
    <name evidence="3" type="ORF">Slin15195_G042360</name>
</gene>
<dbReference type="Proteomes" id="UP001056384">
    <property type="component" value="Chromosome 3"/>
</dbReference>
<dbReference type="InterPro" id="IPR003165">
    <property type="entry name" value="Piwi"/>
</dbReference>
<proteinExistence type="predicted"/>
<dbReference type="Pfam" id="PF08699">
    <property type="entry name" value="ArgoL1"/>
    <property type="match status" value="1"/>
</dbReference>
<dbReference type="SMART" id="SM01163">
    <property type="entry name" value="DUF1785"/>
    <property type="match status" value="1"/>
</dbReference>